<dbReference type="AlphaFoldDB" id="A0A381ND81"/>
<reference evidence="3" key="1">
    <citation type="submission" date="2018-05" db="EMBL/GenBank/DDBJ databases">
        <authorList>
            <person name="Lanie J.A."/>
            <person name="Ng W.-L."/>
            <person name="Kazmierczak K.M."/>
            <person name="Andrzejewski T.M."/>
            <person name="Davidsen T.M."/>
            <person name="Wayne K.J."/>
            <person name="Tettelin H."/>
            <person name="Glass J.I."/>
            <person name="Rusch D."/>
            <person name="Podicherti R."/>
            <person name="Tsui H.-C.T."/>
            <person name="Winkler M.E."/>
        </authorList>
    </citation>
    <scope>NUCLEOTIDE SEQUENCE</scope>
</reference>
<dbReference type="SUPFAM" id="SSF56300">
    <property type="entry name" value="Metallo-dependent phosphatases"/>
    <property type="match status" value="1"/>
</dbReference>
<dbReference type="InterPro" id="IPR051158">
    <property type="entry name" value="Metallophosphoesterase_sf"/>
</dbReference>
<accession>A0A381ND81</accession>
<dbReference type="GO" id="GO:0009245">
    <property type="term" value="P:lipid A biosynthetic process"/>
    <property type="evidence" value="ECO:0007669"/>
    <property type="project" value="TreeGrafter"/>
</dbReference>
<dbReference type="PANTHER" id="PTHR31302">
    <property type="entry name" value="TRANSMEMBRANE PROTEIN WITH METALLOPHOSPHOESTERASE DOMAIN-RELATED"/>
    <property type="match status" value="1"/>
</dbReference>
<dbReference type="GO" id="GO:0008758">
    <property type="term" value="F:UDP-2,3-diacylglucosamine hydrolase activity"/>
    <property type="evidence" value="ECO:0007669"/>
    <property type="project" value="TreeGrafter"/>
</dbReference>
<proteinExistence type="predicted"/>
<keyword evidence="1" id="KW-0479">Metal-binding</keyword>
<gene>
    <name evidence="3" type="ORF">METZ01_LOCUS5394</name>
</gene>
<dbReference type="EMBL" id="UINC01000279">
    <property type="protein sequence ID" value="SUZ52540.1"/>
    <property type="molecule type" value="Genomic_DNA"/>
</dbReference>
<protein>
    <recommendedName>
        <fullName evidence="4">Calcineurin-like phosphoesterase domain-containing protein</fullName>
    </recommendedName>
</protein>
<dbReference type="InterPro" id="IPR029052">
    <property type="entry name" value="Metallo-depent_PP-like"/>
</dbReference>
<evidence type="ECO:0000256" key="1">
    <source>
        <dbReference type="ARBA" id="ARBA00022723"/>
    </source>
</evidence>
<evidence type="ECO:0000313" key="3">
    <source>
        <dbReference type="EMBL" id="SUZ52540.1"/>
    </source>
</evidence>
<dbReference type="GO" id="GO:0046872">
    <property type="term" value="F:metal ion binding"/>
    <property type="evidence" value="ECO:0007669"/>
    <property type="project" value="UniProtKB-KW"/>
</dbReference>
<dbReference type="PANTHER" id="PTHR31302:SF31">
    <property type="entry name" value="PHOSPHODIESTERASE YAEI"/>
    <property type="match status" value="1"/>
</dbReference>
<evidence type="ECO:0008006" key="4">
    <source>
        <dbReference type="Google" id="ProtNLM"/>
    </source>
</evidence>
<evidence type="ECO:0000256" key="2">
    <source>
        <dbReference type="ARBA" id="ARBA00022801"/>
    </source>
</evidence>
<name>A0A381ND81_9ZZZZ</name>
<sequence>MLAHDPRRITEASTFKVPLLLSGHTHGGQVVLPGLGAIAARKFPIASGLLNNQKTTLFVSRGVGTVFLPLRLNCPPEIAILTLESHSKI</sequence>
<organism evidence="3">
    <name type="scientific">marine metagenome</name>
    <dbReference type="NCBI Taxonomy" id="408172"/>
    <lineage>
        <taxon>unclassified sequences</taxon>
        <taxon>metagenomes</taxon>
        <taxon>ecological metagenomes</taxon>
    </lineage>
</organism>
<dbReference type="GO" id="GO:0016020">
    <property type="term" value="C:membrane"/>
    <property type="evidence" value="ECO:0007669"/>
    <property type="project" value="GOC"/>
</dbReference>
<keyword evidence="2" id="KW-0378">Hydrolase</keyword>